<dbReference type="InterPro" id="IPR059000">
    <property type="entry name" value="ATPase_P-type_domA"/>
</dbReference>
<dbReference type="Pfam" id="PF00690">
    <property type="entry name" value="Cation_ATPase_N"/>
    <property type="match status" value="1"/>
</dbReference>
<dbReference type="Pfam" id="PF00122">
    <property type="entry name" value="E1-E2_ATPase"/>
    <property type="match status" value="1"/>
</dbReference>
<dbReference type="GO" id="GO:0005886">
    <property type="term" value="C:plasma membrane"/>
    <property type="evidence" value="ECO:0007669"/>
    <property type="project" value="UniProtKB-SubCell"/>
</dbReference>
<dbReference type="EMBL" id="LK031773">
    <property type="protein sequence ID" value="CDR35275.1"/>
    <property type="molecule type" value="Genomic_DNA"/>
</dbReference>
<dbReference type="PRINTS" id="PR00119">
    <property type="entry name" value="CATATPASE"/>
</dbReference>
<evidence type="ECO:0000259" key="13">
    <source>
        <dbReference type="SMART" id="SM00831"/>
    </source>
</evidence>
<geneLocation type="plasmid" evidence="14">
    <name>1</name>
</geneLocation>
<feature type="transmembrane region" description="Helical" evidence="12">
    <location>
        <begin position="834"/>
        <end position="853"/>
    </location>
</feature>
<dbReference type="InterPro" id="IPR023299">
    <property type="entry name" value="ATPase_P-typ_cyto_dom_N"/>
</dbReference>
<dbReference type="Pfam" id="PF13246">
    <property type="entry name" value="Cation_ATPase"/>
    <property type="match status" value="1"/>
</dbReference>
<keyword evidence="4" id="KW-0597">Phosphoprotein</keyword>
<dbReference type="InterPro" id="IPR050510">
    <property type="entry name" value="Cation_transp_ATPase_P-type"/>
</dbReference>
<dbReference type="InterPro" id="IPR008250">
    <property type="entry name" value="ATPase_P-typ_transduc_dom_A_sf"/>
</dbReference>
<evidence type="ECO:0000256" key="5">
    <source>
        <dbReference type="ARBA" id="ARBA00022692"/>
    </source>
</evidence>
<dbReference type="InterPro" id="IPR001757">
    <property type="entry name" value="P_typ_ATPase"/>
</dbReference>
<reference evidence="14" key="2">
    <citation type="submission" date="2014-09" db="EMBL/GenBank/DDBJ databases">
        <title>Criblamydia sequanensis harbors a mega-plasmid encoding arsenite resistance.</title>
        <authorList>
            <person name="Bertelli C."/>
            <person name="Goesmann A."/>
            <person name="Greub G."/>
        </authorList>
    </citation>
    <scope>NUCLEOTIDE SEQUENCE [LARGE SCALE GENOMIC DNA]</scope>
    <source>
        <strain evidence="14">CRIB-18</strain>
        <plasmid evidence="14">1</plasmid>
    </source>
</reference>
<keyword evidence="14" id="KW-0614">Plasmid</keyword>
<evidence type="ECO:0000313" key="14">
    <source>
        <dbReference type="EMBL" id="CDR35275.1"/>
    </source>
</evidence>
<dbReference type="SMART" id="SM00831">
    <property type="entry name" value="Cation_ATPase_N"/>
    <property type="match status" value="1"/>
</dbReference>
<dbReference type="Gene3D" id="3.40.50.1000">
    <property type="entry name" value="HAD superfamily/HAD-like"/>
    <property type="match status" value="1"/>
</dbReference>
<feature type="transmembrane region" description="Helical" evidence="12">
    <location>
        <begin position="55"/>
        <end position="77"/>
    </location>
</feature>
<dbReference type="SUPFAM" id="SSF81665">
    <property type="entry name" value="Calcium ATPase, transmembrane domain M"/>
    <property type="match status" value="1"/>
</dbReference>
<dbReference type="GO" id="GO:0006883">
    <property type="term" value="P:intracellular sodium ion homeostasis"/>
    <property type="evidence" value="ECO:0007669"/>
    <property type="project" value="TreeGrafter"/>
</dbReference>
<sequence>MELKNVNTWWTQSPEDNAGTLQTDLHKGLSGEEAEKRLQKFGPNQLPEQKRVSPLTLLINQFSSFIVWTLIAAAFIAGFLGEWVDATAIGVIVVLNGLLGFFQEFRADKSLAALRKMATLSSKVIRNGELQTIPSEKIVPGDLVLIEAGDRIPADGRITQSIELSTQEAALTGESMPIHKIADALEKPDLSVGDKKNMGFLGTVAVSGKGYMIVTETGLQTELGKIASLLQGGREEQTPLQIRLEELGHRLVWICLGVVALVFALGFFRGQPLVENLLISISLAVAAIPEGLPAIVTIALSIGVRKMAKRNALVRRLPSVETLGCTSVICTDKTGTLTQNEMMVRSIWVNGSFVDVMGVGYNPEGDFKVKDAKINFQDNPELIMALKIGTLCNSAELHQNLEKGWSIAGDPTEGALLTVAGKAQLFKQDLEQKNPILGEIPFDSERKRMSMARKTPEGAMLFIKGATDIILAHAESILLNGKVEPLTDERKKSILDANASLASQALRVLAVGYRPLPQEVKIDQSMEDKLILVGLIAMMDPPRPEVKKSIETCRNAGITTVMITGDHKETAVAVAKELNLMKEGALAVTGAELEQMDDQHLKDNVRNIAIYARTSAAHKLRIVRAWKSLGEVVAMTGDGVNDAPAIKEADIGVAMGITGTDVTKEASDMVILDDNFASIVNAVEEGRGIYDNIIKFVNYLMSSNIAELLVIFMGMLLGFRDPLGNPFVSLSAIQLLWLNLVTDGFPAIALGLDPVDPTAMNRPPRKSSDSIFPLRFAVQLFLTGFVIAAGTLAACHFGLSQSAELAQTMAFTTLVVLEIVRVQMVRSQYHMSIFSNPYIILALASSLLLHLLVVYTPFLQTIFGTVPLNLTEWGVILTVAIVVWVISTVINFLFKKPQLQKS</sequence>
<dbReference type="SFLD" id="SFLDS00003">
    <property type="entry name" value="Haloacid_Dehalogenase"/>
    <property type="match status" value="1"/>
</dbReference>
<dbReference type="SUPFAM" id="SSF56784">
    <property type="entry name" value="HAD-like"/>
    <property type="match status" value="1"/>
</dbReference>
<dbReference type="InterPro" id="IPR018303">
    <property type="entry name" value="ATPase_P-typ_P_site"/>
</dbReference>
<dbReference type="Gene3D" id="2.70.150.10">
    <property type="entry name" value="Calcium-transporting ATPase, cytoplasmic transduction domain A"/>
    <property type="match status" value="1"/>
</dbReference>
<dbReference type="AlphaFoldDB" id="A0A090E474"/>
<feature type="transmembrane region" description="Helical" evidence="12">
    <location>
        <begin position="83"/>
        <end position="102"/>
    </location>
</feature>
<dbReference type="InterPro" id="IPR023298">
    <property type="entry name" value="ATPase_P-typ_TM_dom_sf"/>
</dbReference>
<keyword evidence="8" id="KW-0460">Magnesium</keyword>
<dbReference type="SUPFAM" id="SSF81653">
    <property type="entry name" value="Calcium ATPase, transduction domain A"/>
    <property type="match status" value="1"/>
</dbReference>
<dbReference type="GO" id="GO:1902600">
    <property type="term" value="P:proton transmembrane transport"/>
    <property type="evidence" value="ECO:0007669"/>
    <property type="project" value="TreeGrafter"/>
</dbReference>
<dbReference type="GO" id="GO:0030007">
    <property type="term" value="P:intracellular potassium ion homeostasis"/>
    <property type="evidence" value="ECO:0007669"/>
    <property type="project" value="TreeGrafter"/>
</dbReference>
<dbReference type="InterPro" id="IPR036412">
    <property type="entry name" value="HAD-like_sf"/>
</dbReference>
<evidence type="ECO:0000256" key="9">
    <source>
        <dbReference type="ARBA" id="ARBA00022967"/>
    </source>
</evidence>
<dbReference type="GO" id="GO:1990573">
    <property type="term" value="P:potassium ion import across plasma membrane"/>
    <property type="evidence" value="ECO:0007669"/>
    <property type="project" value="TreeGrafter"/>
</dbReference>
<dbReference type="FunFam" id="2.70.150.10:FF:000160">
    <property type="entry name" value="Sarcoplasmic/endoplasmic reticulum calcium ATPase 1"/>
    <property type="match status" value="1"/>
</dbReference>
<proteinExistence type="inferred from homology"/>
<dbReference type="InterPro" id="IPR044492">
    <property type="entry name" value="P_typ_ATPase_HD_dom"/>
</dbReference>
<comment type="subcellular location">
    <subcellularLocation>
        <location evidence="1">Cell membrane</location>
        <topology evidence="1">Multi-pass membrane protein</topology>
    </subcellularLocation>
</comment>
<keyword evidence="7" id="KW-0067">ATP-binding</keyword>
<evidence type="ECO:0000256" key="12">
    <source>
        <dbReference type="SAM" id="Phobius"/>
    </source>
</evidence>
<dbReference type="Pfam" id="PF00689">
    <property type="entry name" value="Cation_ATPase_C"/>
    <property type="match status" value="1"/>
</dbReference>
<dbReference type="SFLD" id="SFLDF00027">
    <property type="entry name" value="p-type_atpase"/>
    <property type="match status" value="1"/>
</dbReference>
<dbReference type="Gene3D" id="1.20.1110.10">
    <property type="entry name" value="Calcium-transporting ATPase, transmembrane domain"/>
    <property type="match status" value="1"/>
</dbReference>
<dbReference type="Gene3D" id="3.40.1110.10">
    <property type="entry name" value="Calcium-transporting ATPase, cytoplasmic domain N"/>
    <property type="match status" value="1"/>
</dbReference>
<dbReference type="PRINTS" id="PR00120">
    <property type="entry name" value="HATPASE"/>
</dbReference>
<keyword evidence="5 12" id="KW-0812">Transmembrane</keyword>
<dbReference type="InterPro" id="IPR023214">
    <property type="entry name" value="HAD_sf"/>
</dbReference>
<feature type="domain" description="Cation-transporting P-type ATPase N-terminal" evidence="13">
    <location>
        <begin position="8"/>
        <end position="82"/>
    </location>
</feature>
<feature type="transmembrane region" description="Helical" evidence="12">
    <location>
        <begin position="251"/>
        <end position="271"/>
    </location>
</feature>
<feature type="transmembrane region" description="Helical" evidence="12">
    <location>
        <begin position="696"/>
        <end position="719"/>
    </location>
</feature>
<dbReference type="PROSITE" id="PS00154">
    <property type="entry name" value="ATPASE_E1_E2"/>
    <property type="match status" value="1"/>
</dbReference>
<keyword evidence="11 12" id="KW-0472">Membrane</keyword>
<dbReference type="SUPFAM" id="SSF81660">
    <property type="entry name" value="Metal cation-transporting ATPase, ATP-binding domain N"/>
    <property type="match status" value="1"/>
</dbReference>
<dbReference type="SFLD" id="SFLDG00002">
    <property type="entry name" value="C1.7:_P-type_atpase_like"/>
    <property type="match status" value="1"/>
</dbReference>
<accession>A0A090E474</accession>
<dbReference type="GO" id="GO:0036376">
    <property type="term" value="P:sodium ion export across plasma membrane"/>
    <property type="evidence" value="ECO:0007669"/>
    <property type="project" value="TreeGrafter"/>
</dbReference>
<feature type="transmembrane region" description="Helical" evidence="12">
    <location>
        <begin position="277"/>
        <end position="300"/>
    </location>
</feature>
<feature type="transmembrane region" description="Helical" evidence="12">
    <location>
        <begin position="873"/>
        <end position="894"/>
    </location>
</feature>
<dbReference type="FunFam" id="3.40.50.1000:FF:000028">
    <property type="entry name" value="Calcium-transporting P-type ATPase, putative"/>
    <property type="match status" value="1"/>
</dbReference>
<dbReference type="GO" id="GO:0005391">
    <property type="term" value="F:P-type sodium:potassium-exchanging transporter activity"/>
    <property type="evidence" value="ECO:0007669"/>
    <property type="project" value="TreeGrafter"/>
</dbReference>
<reference evidence="14" key="1">
    <citation type="submission" date="2013-12" db="EMBL/GenBank/DDBJ databases">
        <authorList>
            <person name="Li W."/>
            <person name="Chetelat R.T."/>
        </authorList>
    </citation>
    <scope>NUCLEOTIDE SEQUENCE</scope>
    <source>
        <strain evidence="14">CRIB-18</strain>
        <plasmid evidence="14">1</plasmid>
    </source>
</reference>
<protein>
    <submittedName>
        <fullName evidence="14">P-type ATPase</fullName>
    </submittedName>
</protein>
<keyword evidence="6" id="KW-0547">Nucleotide-binding</keyword>
<keyword evidence="10 12" id="KW-1133">Transmembrane helix</keyword>
<evidence type="ECO:0000256" key="3">
    <source>
        <dbReference type="ARBA" id="ARBA00022475"/>
    </source>
</evidence>
<evidence type="ECO:0000256" key="8">
    <source>
        <dbReference type="ARBA" id="ARBA00022842"/>
    </source>
</evidence>
<evidence type="ECO:0000256" key="10">
    <source>
        <dbReference type="ARBA" id="ARBA00022989"/>
    </source>
</evidence>
<gene>
    <name evidence="14" type="ORF">CSEC_p0004</name>
</gene>
<dbReference type="RefSeq" id="WP_255255984.1">
    <property type="nucleotide sequence ID" value="NZ_LK031773.1"/>
</dbReference>
<dbReference type="GO" id="GO:0016887">
    <property type="term" value="F:ATP hydrolysis activity"/>
    <property type="evidence" value="ECO:0007669"/>
    <property type="project" value="InterPro"/>
</dbReference>
<dbReference type="InterPro" id="IPR004014">
    <property type="entry name" value="ATPase_P-typ_cation-transptr_N"/>
</dbReference>
<dbReference type="InterPro" id="IPR006068">
    <property type="entry name" value="ATPase_P-typ_cation-transptr_C"/>
</dbReference>
<dbReference type="PANTHER" id="PTHR43294:SF21">
    <property type="entry name" value="CATION TRANSPORTING ATPASE"/>
    <property type="match status" value="1"/>
</dbReference>
<evidence type="ECO:0000256" key="11">
    <source>
        <dbReference type="ARBA" id="ARBA00023136"/>
    </source>
</evidence>
<dbReference type="GO" id="GO:0005524">
    <property type="term" value="F:ATP binding"/>
    <property type="evidence" value="ECO:0007669"/>
    <property type="project" value="UniProtKB-KW"/>
</dbReference>
<organism evidence="14">
    <name type="scientific">Candidatus Criblamydia sequanensis CRIB-18</name>
    <dbReference type="NCBI Taxonomy" id="1437425"/>
    <lineage>
        <taxon>Bacteria</taxon>
        <taxon>Pseudomonadati</taxon>
        <taxon>Chlamydiota</taxon>
        <taxon>Chlamydiia</taxon>
        <taxon>Parachlamydiales</taxon>
        <taxon>Candidatus Criblamydiaceae</taxon>
        <taxon>Candidatus Criblamydia</taxon>
    </lineage>
</organism>
<keyword evidence="9" id="KW-1278">Translocase</keyword>
<evidence type="ECO:0000256" key="2">
    <source>
        <dbReference type="ARBA" id="ARBA00005675"/>
    </source>
</evidence>
<feature type="transmembrane region" description="Helical" evidence="12">
    <location>
        <begin position="776"/>
        <end position="799"/>
    </location>
</feature>
<dbReference type="PANTHER" id="PTHR43294">
    <property type="entry name" value="SODIUM/POTASSIUM-TRANSPORTING ATPASE SUBUNIT ALPHA"/>
    <property type="match status" value="1"/>
</dbReference>
<evidence type="ECO:0000256" key="7">
    <source>
        <dbReference type="ARBA" id="ARBA00022840"/>
    </source>
</evidence>
<feature type="transmembrane region" description="Helical" evidence="12">
    <location>
        <begin position="731"/>
        <end position="755"/>
    </location>
</feature>
<keyword evidence="3" id="KW-1003">Cell membrane</keyword>
<evidence type="ECO:0000256" key="4">
    <source>
        <dbReference type="ARBA" id="ARBA00022553"/>
    </source>
</evidence>
<name>A0A090E474_9BACT</name>
<feature type="transmembrane region" description="Helical" evidence="12">
    <location>
        <begin position="805"/>
        <end position="822"/>
    </location>
</feature>
<evidence type="ECO:0000256" key="1">
    <source>
        <dbReference type="ARBA" id="ARBA00004651"/>
    </source>
</evidence>
<evidence type="ECO:0000256" key="6">
    <source>
        <dbReference type="ARBA" id="ARBA00022741"/>
    </source>
</evidence>
<dbReference type="NCBIfam" id="TIGR01494">
    <property type="entry name" value="ATPase_P-type"/>
    <property type="match status" value="3"/>
</dbReference>
<comment type="similarity">
    <text evidence="2">Belongs to the cation transport ATPase (P-type) (TC 3.A.3) family. Type IIA subfamily.</text>
</comment>